<gene>
    <name evidence="1" type="ORF">METZ01_LOCUS287405</name>
</gene>
<dbReference type="AlphaFoldDB" id="A0A382LI42"/>
<protein>
    <submittedName>
        <fullName evidence="1">Uncharacterized protein</fullName>
    </submittedName>
</protein>
<reference evidence="1" key="1">
    <citation type="submission" date="2018-05" db="EMBL/GenBank/DDBJ databases">
        <authorList>
            <person name="Lanie J.A."/>
            <person name="Ng W.-L."/>
            <person name="Kazmierczak K.M."/>
            <person name="Andrzejewski T.M."/>
            <person name="Davidsen T.M."/>
            <person name="Wayne K.J."/>
            <person name="Tettelin H."/>
            <person name="Glass J.I."/>
            <person name="Rusch D."/>
            <person name="Podicherti R."/>
            <person name="Tsui H.-C.T."/>
            <person name="Winkler M.E."/>
        </authorList>
    </citation>
    <scope>NUCLEOTIDE SEQUENCE</scope>
</reference>
<sequence>MAFTQTRLGGTGGAGVPATLGAIASMNTVPGSAIYTVAVGVTTIVKQIMFSNLTSSTQQVTLWLKPTAAGSAGDSHILFHSLDLAAYETMLINLSLVMSAGDAIYSGAGNASSVNLTMSGIEES</sequence>
<name>A0A382LI42_9ZZZZ</name>
<proteinExistence type="predicted"/>
<accession>A0A382LI42</accession>
<evidence type="ECO:0000313" key="1">
    <source>
        <dbReference type="EMBL" id="SVC34551.1"/>
    </source>
</evidence>
<organism evidence="1">
    <name type="scientific">marine metagenome</name>
    <dbReference type="NCBI Taxonomy" id="408172"/>
    <lineage>
        <taxon>unclassified sequences</taxon>
        <taxon>metagenomes</taxon>
        <taxon>ecological metagenomes</taxon>
    </lineage>
</organism>
<dbReference type="EMBL" id="UINC01086258">
    <property type="protein sequence ID" value="SVC34551.1"/>
    <property type="molecule type" value="Genomic_DNA"/>
</dbReference>